<feature type="signal peptide" evidence="2">
    <location>
        <begin position="1"/>
        <end position="22"/>
    </location>
</feature>
<dbReference type="PROSITE" id="PS01094">
    <property type="entry name" value="UPF0076"/>
    <property type="match status" value="1"/>
</dbReference>
<dbReference type="InterPro" id="IPR006175">
    <property type="entry name" value="YjgF/YER057c/UK114"/>
</dbReference>
<comment type="similarity">
    <text evidence="1">Belongs to the RutC family.</text>
</comment>
<dbReference type="CDD" id="cd00448">
    <property type="entry name" value="YjgF_YER057c_UK114_family"/>
    <property type="match status" value="1"/>
</dbReference>
<dbReference type="KEGG" id="pspc:Strain318_000645"/>
<dbReference type="InterPro" id="IPR035959">
    <property type="entry name" value="RutC-like_sf"/>
</dbReference>
<dbReference type="SUPFAM" id="SSF55298">
    <property type="entry name" value="YjgF-like"/>
    <property type="match status" value="1"/>
</dbReference>
<accession>A0AA49Q7Q0</accession>
<protein>
    <submittedName>
        <fullName evidence="4">RidA family protein</fullName>
    </submittedName>
</protein>
<dbReference type="Gene3D" id="3.30.1330.40">
    <property type="entry name" value="RutC-like"/>
    <property type="match status" value="1"/>
</dbReference>
<dbReference type="AlphaFoldDB" id="A0AA49Q7Q0"/>
<name>A0AA49Q7Q0_9BACT</name>
<evidence type="ECO:0000313" key="3">
    <source>
        <dbReference type="EMBL" id="WKW11400.1"/>
    </source>
</evidence>
<dbReference type="RefSeq" id="WP_367887098.1">
    <property type="nucleotide sequence ID" value="NZ_CP130612.1"/>
</dbReference>
<keyword evidence="5" id="KW-1185">Reference proteome</keyword>
<proteinExistence type="inferred from homology"/>
<dbReference type="GO" id="GO:0019239">
    <property type="term" value="F:deaminase activity"/>
    <property type="evidence" value="ECO:0007669"/>
    <property type="project" value="TreeGrafter"/>
</dbReference>
<accession>A0AA49Q4N3</accession>
<organism evidence="4 5">
    <name type="scientific">Pseudogemmatithrix spongiicola</name>
    <dbReference type="NCBI Taxonomy" id="3062599"/>
    <lineage>
        <taxon>Bacteria</taxon>
        <taxon>Pseudomonadati</taxon>
        <taxon>Gemmatimonadota</taxon>
        <taxon>Gemmatimonadia</taxon>
        <taxon>Gemmatimonadales</taxon>
        <taxon>Gemmatimonadaceae</taxon>
        <taxon>Pseudogemmatithrix</taxon>
    </lineage>
</organism>
<evidence type="ECO:0000313" key="5">
    <source>
        <dbReference type="Proteomes" id="UP001229955"/>
    </source>
</evidence>
<dbReference type="PANTHER" id="PTHR11803">
    <property type="entry name" value="2-IMINOBUTANOATE/2-IMINOPROPANOATE DEAMINASE RIDA"/>
    <property type="match status" value="1"/>
</dbReference>
<dbReference type="PANTHER" id="PTHR11803:SF39">
    <property type="entry name" value="2-IMINOBUTANOATE_2-IMINOPROPANOATE DEAMINASE"/>
    <property type="match status" value="1"/>
</dbReference>
<dbReference type="InterPro" id="IPR019897">
    <property type="entry name" value="RidA_CS"/>
</dbReference>
<evidence type="ECO:0000313" key="4">
    <source>
        <dbReference type="EMBL" id="WKW14310.1"/>
    </source>
</evidence>
<dbReference type="Pfam" id="PF01042">
    <property type="entry name" value="Ribonuc_L-PSP"/>
    <property type="match status" value="1"/>
</dbReference>
<dbReference type="EMBL" id="CP130613">
    <property type="protein sequence ID" value="WKW14310.1"/>
    <property type="molecule type" value="Genomic_DNA"/>
</dbReference>
<keyword evidence="2" id="KW-0732">Signal</keyword>
<feature type="chain" id="PRO_5041322088" evidence="2">
    <location>
        <begin position="23"/>
        <end position="145"/>
    </location>
</feature>
<dbReference type="GO" id="GO:0005829">
    <property type="term" value="C:cytosol"/>
    <property type="evidence" value="ECO:0007669"/>
    <property type="project" value="TreeGrafter"/>
</dbReference>
<dbReference type="EMBL" id="CP130612">
    <property type="protein sequence ID" value="WKW11400.1"/>
    <property type="molecule type" value="Genomic_DNA"/>
</dbReference>
<sequence length="145" mass="15219">MIRSLAAALLVAAIALPLGAQSAPAREPIGTPSRTLTPAIRIGHMVYASGQLGMRRNEADNSIGAQTRAALENTKRVLEQAGTTMENAVRCTVFLVEAADFQAMNAAYSEFWPSNPPARSTVVVKALVVPGALVEIECMAVMPGA</sequence>
<evidence type="ECO:0000256" key="1">
    <source>
        <dbReference type="ARBA" id="ARBA00010552"/>
    </source>
</evidence>
<dbReference type="Proteomes" id="UP001229955">
    <property type="component" value="Chromosome"/>
</dbReference>
<reference evidence="4" key="1">
    <citation type="submission" date="2023-07" db="EMBL/GenBank/DDBJ databases">
        <authorList>
            <person name="Haufschild T."/>
            <person name="Kallscheuer N."/>
            <person name="Hammer J."/>
            <person name="Kohn T."/>
            <person name="Kabuu M."/>
            <person name="Jogler M."/>
            <person name="Wohfarth N."/>
            <person name="Heuer A."/>
            <person name="Rohde M."/>
            <person name="van Teeseling M.C.F."/>
            <person name="Jogler C."/>
        </authorList>
    </citation>
    <scope>NUCLEOTIDE SEQUENCE</scope>
    <source>
        <strain evidence="3">Strain 138</strain>
        <strain evidence="4">Strain 318</strain>
    </source>
</reference>
<gene>
    <name evidence="3" type="ORF">Strain138_000645</name>
    <name evidence="4" type="ORF">Strain318_000645</name>
</gene>
<evidence type="ECO:0000256" key="2">
    <source>
        <dbReference type="SAM" id="SignalP"/>
    </source>
</evidence>